<dbReference type="EMBL" id="ABNSCA010000002">
    <property type="protein sequence ID" value="ELN6931559.1"/>
    <property type="molecule type" value="Genomic_DNA"/>
</dbReference>
<feature type="transmembrane region" description="Helical" evidence="1">
    <location>
        <begin position="6"/>
        <end position="24"/>
    </location>
</feature>
<organism evidence="2 5">
    <name type="scientific">Vibrio navarrensis</name>
    <dbReference type="NCBI Taxonomy" id="29495"/>
    <lineage>
        <taxon>Bacteria</taxon>
        <taxon>Pseudomonadati</taxon>
        <taxon>Pseudomonadota</taxon>
        <taxon>Gammaproteobacteria</taxon>
        <taxon>Vibrionales</taxon>
        <taxon>Vibrionaceae</taxon>
        <taxon>Vibrio</taxon>
    </lineage>
</organism>
<keyword evidence="1" id="KW-0472">Membrane</keyword>
<gene>
    <name evidence="3" type="ORF">I3X05_11405</name>
    <name evidence="2" type="ORF">RZY48_000936</name>
</gene>
<dbReference type="EMBL" id="CP065217">
    <property type="protein sequence ID" value="QPL52614.1"/>
    <property type="molecule type" value="Genomic_DNA"/>
</dbReference>
<dbReference type="Proteomes" id="UP000594435">
    <property type="component" value="Chromosome 1"/>
</dbReference>
<proteinExistence type="predicted"/>
<dbReference type="Proteomes" id="UP001253463">
    <property type="component" value="Unassembled WGS sequence"/>
</dbReference>
<evidence type="ECO:0000313" key="5">
    <source>
        <dbReference type="Proteomes" id="UP001253463"/>
    </source>
</evidence>
<dbReference type="AlphaFoldDB" id="A0AAI9CSF7"/>
<protein>
    <submittedName>
        <fullName evidence="2">MetS family NSS transporter small subunit</fullName>
    </submittedName>
</protein>
<dbReference type="RefSeq" id="WP_139046422.1">
    <property type="nucleotide sequence ID" value="NZ_CAWPVW010000098.1"/>
</dbReference>
<evidence type="ECO:0000313" key="3">
    <source>
        <dbReference type="EMBL" id="QPL52614.1"/>
    </source>
</evidence>
<evidence type="ECO:0000256" key="1">
    <source>
        <dbReference type="SAM" id="Phobius"/>
    </source>
</evidence>
<accession>A0AAI9CSF7</accession>
<dbReference type="NCBIfam" id="NF033493">
    <property type="entry name" value="MetS_like_NSS"/>
    <property type="match status" value="1"/>
</dbReference>
<evidence type="ECO:0000313" key="2">
    <source>
        <dbReference type="EMBL" id="ELN6931559.1"/>
    </source>
</evidence>
<evidence type="ECO:0000313" key="4">
    <source>
        <dbReference type="Proteomes" id="UP000594435"/>
    </source>
</evidence>
<reference evidence="3 4" key="1">
    <citation type="submission" date="2020-11" db="EMBL/GenBank/DDBJ databases">
        <title>Complete and Circularized Genome Assembly of a human isolate of Vibrio navarrensis biotype pommerensis with MiSeq and MinION Sequence Data.</title>
        <authorList>
            <person name="Schwartz K."/>
            <person name="Borowiak M."/>
            <person name="Deneke C."/>
            <person name="Balau V."/>
            <person name="Metelmann C."/>
            <person name="Strauch E."/>
        </authorList>
    </citation>
    <scope>NUCLEOTIDE SEQUENCE [LARGE SCALE GENOMIC DNA]</scope>
    <source>
        <strain evidence="3 4">20-VB00237</strain>
    </source>
</reference>
<reference evidence="2" key="2">
    <citation type="submission" date="2023-10" db="EMBL/GenBank/DDBJ databases">
        <authorList>
            <consortium name="PulseNet: The National Subtyping Network for Foodborne Disease Surveillance"/>
        </authorList>
    </citation>
    <scope>NUCLEOTIDE SEQUENCE</scope>
    <source>
        <strain evidence="2">PNUSAV004886</strain>
    </source>
</reference>
<keyword evidence="1" id="KW-1133">Transmembrane helix</keyword>
<sequence length="30" mass="3124">MTTGAIVMMIIGLGITWGGAAICIKRAMDK</sequence>
<keyword evidence="1" id="KW-0812">Transmembrane</keyword>
<dbReference type="GeneID" id="43685717"/>
<name>A0AAI9CSF7_9VIBR</name>